<dbReference type="GO" id="GO:0008270">
    <property type="term" value="F:zinc ion binding"/>
    <property type="evidence" value="ECO:0007669"/>
    <property type="project" value="UniProtKB-KW"/>
</dbReference>
<dbReference type="PROSITE" id="PS50966">
    <property type="entry name" value="ZF_SWIM"/>
    <property type="match status" value="1"/>
</dbReference>
<dbReference type="eggNOG" id="COG4715">
    <property type="taxonomic scope" value="Bacteria"/>
</dbReference>
<dbReference type="Proteomes" id="UP000019277">
    <property type="component" value="Unassembled WGS sequence"/>
</dbReference>
<keyword evidence="4" id="KW-1185">Reference proteome</keyword>
<comment type="caution">
    <text evidence="3">The sequence shown here is derived from an EMBL/GenBank/DDBJ whole genome shotgun (WGS) entry which is preliminary data.</text>
</comment>
<evidence type="ECO:0000256" key="1">
    <source>
        <dbReference type="PROSITE-ProRule" id="PRU00325"/>
    </source>
</evidence>
<keyword evidence="1" id="KW-0863">Zinc-finger</keyword>
<evidence type="ECO:0000313" key="3">
    <source>
        <dbReference type="EMBL" id="EWC60432.1"/>
    </source>
</evidence>
<accession>W7IUJ0</accession>
<organism evidence="3 4">
    <name type="scientific">Actinokineospora spheciospongiae</name>
    <dbReference type="NCBI Taxonomy" id="909613"/>
    <lineage>
        <taxon>Bacteria</taxon>
        <taxon>Bacillati</taxon>
        <taxon>Actinomycetota</taxon>
        <taxon>Actinomycetes</taxon>
        <taxon>Pseudonocardiales</taxon>
        <taxon>Pseudonocardiaceae</taxon>
        <taxon>Actinokineospora</taxon>
    </lineage>
</organism>
<sequence>MSRADLLALTPDALAALANRGLVKRAAKDIDAGVLPEVTAEADGTVRGVFPDGVTSVLPPGAGLAAGTCSCAAPGVCRHRVGLVLAYQRTAAAAESTTPAEDTATAAEAEAVPWSPGAFTDEELAAAFSARTLAAARKALRAGYPALVRRPTGTTPASVELAACTVRFLVPGELGYLDTDATAARRDEYAVLAVWAFRAADERDPAAPEQRVDVGGDRAAAAGSGLDAALAVVDDVLRAGATGAGPVLAAAVRRTAEDLETRNLRWPVAVLEDLSAQLAAYTERSAGYRANRVAALLAETHARHRAVTAGGASLRSRVLGTEERASTPLRRVRLVGLGCRVTGAETTRTAEVYLADPVSGTVLVLRREWETEETATGPDLAARRVVGSPLSALAAANLVSESATRSAGREVRITQGGVAKTAVTRLGDAWDGLPPSVRASSYAALSAELAGLPPWCVRPRVAAEFVRVLPVAEVRWVSYQPGAQRLTAEVADSAGATAVLSCDYSGVCPGALDALAEALAEGVVAVSGTVRRVGGTVLVDPIAVRTAAGVVVLDLAPSTRRADLSTVSAPESDPLSHALDVGLTTLAEAAHRGLEHPSPSHADRLTSAAAGLTRVGLHRCATTVRTFADRPEPTTWVDAWLRLSTVAEFR</sequence>
<name>W7IUJ0_9PSEU</name>
<keyword evidence="1" id="KW-0862">Zinc</keyword>
<feature type="domain" description="SWIM-type" evidence="2">
    <location>
        <begin position="54"/>
        <end position="88"/>
    </location>
</feature>
<proteinExistence type="predicted"/>
<dbReference type="AlphaFoldDB" id="W7IUJ0"/>
<keyword evidence="1" id="KW-0479">Metal-binding</keyword>
<dbReference type="RefSeq" id="WP_035285252.1">
    <property type="nucleotide sequence ID" value="NZ_AYXG01000159.1"/>
</dbReference>
<reference evidence="3 4" key="1">
    <citation type="journal article" date="2014" name="Genome Announc.">
        <title>Draft Genome Sequence of the Antitrypanosomally Active Sponge-Associated Bacterium Actinokineospora sp. Strain EG49.</title>
        <authorList>
            <person name="Harjes J."/>
            <person name="Ryu T."/>
            <person name="Abdelmohsen U.R."/>
            <person name="Moitinho-Silva L."/>
            <person name="Horn H."/>
            <person name="Ravasi T."/>
            <person name="Hentschel U."/>
        </authorList>
    </citation>
    <scope>NUCLEOTIDE SEQUENCE [LARGE SCALE GENOMIC DNA]</scope>
    <source>
        <strain evidence="3 4">EG49</strain>
    </source>
</reference>
<dbReference type="EMBL" id="AYXG01000159">
    <property type="protein sequence ID" value="EWC60432.1"/>
    <property type="molecule type" value="Genomic_DNA"/>
</dbReference>
<dbReference type="InterPro" id="IPR007527">
    <property type="entry name" value="Znf_SWIM"/>
</dbReference>
<evidence type="ECO:0000259" key="2">
    <source>
        <dbReference type="PROSITE" id="PS50966"/>
    </source>
</evidence>
<evidence type="ECO:0000313" key="4">
    <source>
        <dbReference type="Proteomes" id="UP000019277"/>
    </source>
</evidence>
<dbReference type="OrthoDB" id="242553at2"/>
<dbReference type="PATRIC" id="fig|909613.9.peg.4248"/>
<gene>
    <name evidence="3" type="ORF">UO65_4245</name>
</gene>
<protein>
    <submittedName>
        <fullName evidence="3">YehQ protein</fullName>
    </submittedName>
</protein>
<dbReference type="STRING" id="909613.UO65_4245"/>